<keyword evidence="3" id="KW-1185">Reference proteome</keyword>
<reference evidence="2" key="1">
    <citation type="submission" date="2017-07" db="EMBL/GenBank/DDBJ databases">
        <title>Taro Niue Genome Assembly and Annotation.</title>
        <authorList>
            <person name="Atibalentja N."/>
            <person name="Keating K."/>
            <person name="Fields C.J."/>
        </authorList>
    </citation>
    <scope>NUCLEOTIDE SEQUENCE</scope>
    <source>
        <strain evidence="2">Niue_2</strain>
        <tissue evidence="2">Leaf</tissue>
    </source>
</reference>
<keyword evidence="1" id="KW-0812">Transmembrane</keyword>
<organism evidence="2 3">
    <name type="scientific">Colocasia esculenta</name>
    <name type="common">Wild taro</name>
    <name type="synonym">Arum esculentum</name>
    <dbReference type="NCBI Taxonomy" id="4460"/>
    <lineage>
        <taxon>Eukaryota</taxon>
        <taxon>Viridiplantae</taxon>
        <taxon>Streptophyta</taxon>
        <taxon>Embryophyta</taxon>
        <taxon>Tracheophyta</taxon>
        <taxon>Spermatophyta</taxon>
        <taxon>Magnoliopsida</taxon>
        <taxon>Liliopsida</taxon>
        <taxon>Araceae</taxon>
        <taxon>Aroideae</taxon>
        <taxon>Colocasieae</taxon>
        <taxon>Colocasia</taxon>
    </lineage>
</organism>
<comment type="caution">
    <text evidence="2">The sequence shown here is derived from an EMBL/GenBank/DDBJ whole genome shotgun (WGS) entry which is preliminary data.</text>
</comment>
<keyword evidence="1" id="KW-0472">Membrane</keyword>
<evidence type="ECO:0000313" key="3">
    <source>
        <dbReference type="Proteomes" id="UP000652761"/>
    </source>
</evidence>
<evidence type="ECO:0000313" key="2">
    <source>
        <dbReference type="EMBL" id="MQM10845.1"/>
    </source>
</evidence>
<name>A0A843X1A3_COLES</name>
<feature type="transmembrane region" description="Helical" evidence="1">
    <location>
        <begin position="55"/>
        <end position="77"/>
    </location>
</feature>
<sequence length="125" mass="13385">MRQSRCSVFYALLGADVVVALLKLSAFRVLLLWVSGGEFPSVDPVSRAVGVVHRVLVLECFGFVLSGAWVHCVVPWVAPGAGDSTMCCCRVPGHEICVSSHDFARVATLVVVPLPLWGGCFALSR</sequence>
<proteinExistence type="predicted"/>
<protein>
    <submittedName>
        <fullName evidence="2">Uncharacterized protein</fullName>
    </submittedName>
</protein>
<feature type="transmembrane region" description="Helical" evidence="1">
    <location>
        <begin position="7"/>
        <end position="35"/>
    </location>
</feature>
<dbReference type="EMBL" id="NMUH01004796">
    <property type="protein sequence ID" value="MQM10845.1"/>
    <property type="molecule type" value="Genomic_DNA"/>
</dbReference>
<dbReference type="AlphaFoldDB" id="A0A843X1A3"/>
<accession>A0A843X1A3</accession>
<keyword evidence="1" id="KW-1133">Transmembrane helix</keyword>
<evidence type="ECO:0000256" key="1">
    <source>
        <dbReference type="SAM" id="Phobius"/>
    </source>
</evidence>
<dbReference type="Proteomes" id="UP000652761">
    <property type="component" value="Unassembled WGS sequence"/>
</dbReference>
<gene>
    <name evidence="2" type="ORF">Taro_043746</name>
</gene>